<evidence type="ECO:0000313" key="2">
    <source>
        <dbReference type="EMBL" id="CAE8668414.1"/>
    </source>
</evidence>
<proteinExistence type="predicted"/>
<feature type="compositionally biased region" description="Polar residues" evidence="1">
    <location>
        <begin position="16"/>
        <end position="25"/>
    </location>
</feature>
<dbReference type="EMBL" id="CAJNNW010021750">
    <property type="protein sequence ID" value="CAE8668414.1"/>
    <property type="molecule type" value="Genomic_DNA"/>
</dbReference>
<protein>
    <submittedName>
        <fullName evidence="2">Uncharacterized protein</fullName>
    </submittedName>
</protein>
<dbReference type="Proteomes" id="UP000626109">
    <property type="component" value="Unassembled WGS sequence"/>
</dbReference>
<gene>
    <name evidence="2" type="ORF">PGLA2088_LOCUS16918</name>
</gene>
<dbReference type="InterPro" id="IPR016024">
    <property type="entry name" value="ARM-type_fold"/>
</dbReference>
<comment type="caution">
    <text evidence="2">The sequence shown here is derived from an EMBL/GenBank/DDBJ whole genome shotgun (WGS) entry which is preliminary data.</text>
</comment>
<feature type="compositionally biased region" description="Low complexity" evidence="1">
    <location>
        <begin position="97"/>
        <end position="110"/>
    </location>
</feature>
<evidence type="ECO:0000256" key="1">
    <source>
        <dbReference type="SAM" id="MobiDB-lite"/>
    </source>
</evidence>
<feature type="region of interest" description="Disordered" evidence="1">
    <location>
        <begin position="915"/>
        <end position="944"/>
    </location>
</feature>
<feature type="region of interest" description="Disordered" evidence="1">
    <location>
        <begin position="204"/>
        <end position="224"/>
    </location>
</feature>
<feature type="compositionally biased region" description="Pro residues" evidence="1">
    <location>
        <begin position="146"/>
        <end position="160"/>
    </location>
</feature>
<evidence type="ECO:0000313" key="3">
    <source>
        <dbReference type="Proteomes" id="UP000626109"/>
    </source>
</evidence>
<feature type="region of interest" description="Disordered" evidence="1">
    <location>
        <begin position="1"/>
        <end position="31"/>
    </location>
</feature>
<name>A0A813JAJ9_POLGL</name>
<feature type="compositionally biased region" description="Low complexity" evidence="1">
    <location>
        <begin position="862"/>
        <end position="875"/>
    </location>
</feature>
<dbReference type="SUPFAM" id="SSF48371">
    <property type="entry name" value="ARM repeat"/>
    <property type="match status" value="1"/>
</dbReference>
<feature type="compositionally biased region" description="Polar residues" evidence="1">
    <location>
        <begin position="84"/>
        <end position="96"/>
    </location>
</feature>
<dbReference type="Gene3D" id="1.25.10.10">
    <property type="entry name" value="Leucine-rich Repeat Variant"/>
    <property type="match status" value="2"/>
</dbReference>
<organism evidence="2 3">
    <name type="scientific">Polarella glacialis</name>
    <name type="common">Dinoflagellate</name>
    <dbReference type="NCBI Taxonomy" id="89957"/>
    <lineage>
        <taxon>Eukaryota</taxon>
        <taxon>Sar</taxon>
        <taxon>Alveolata</taxon>
        <taxon>Dinophyceae</taxon>
        <taxon>Suessiales</taxon>
        <taxon>Suessiaceae</taxon>
        <taxon>Polarella</taxon>
    </lineage>
</organism>
<feature type="region of interest" description="Disordered" evidence="1">
    <location>
        <begin position="84"/>
        <end position="161"/>
    </location>
</feature>
<dbReference type="InterPro" id="IPR011989">
    <property type="entry name" value="ARM-like"/>
</dbReference>
<feature type="compositionally biased region" description="Polar residues" evidence="1">
    <location>
        <begin position="883"/>
        <end position="897"/>
    </location>
</feature>
<accession>A0A813JAJ9</accession>
<dbReference type="AlphaFoldDB" id="A0A813JAJ9"/>
<reference evidence="2" key="1">
    <citation type="submission" date="2021-02" db="EMBL/GenBank/DDBJ databases">
        <authorList>
            <person name="Dougan E. K."/>
            <person name="Rhodes N."/>
            <person name="Thang M."/>
            <person name="Chan C."/>
        </authorList>
    </citation>
    <scope>NUCLEOTIDE SEQUENCE</scope>
</reference>
<feature type="region of interest" description="Disordered" evidence="1">
    <location>
        <begin position="801"/>
        <end position="899"/>
    </location>
</feature>
<feature type="compositionally biased region" description="Low complexity" evidence="1">
    <location>
        <begin position="1"/>
        <end position="15"/>
    </location>
</feature>
<sequence length="955" mass="100968">MAGVAVGSSAATSSGPLRSSLSTLGSPRGPFDTAEEAVNYYGWRPKRSLSTQELEEMEIEQKRLQVKQMIERNRRFLEKNQGSLHTTIISSMPTPLSSSRRSVDGSSLRSPRPCTPELSSRCEGVPAKAAATEVRETKPTQRCSLPGPPATALPETPPKQPAEAGTAAAVVEPVAAAATVAFSVGLGRDYVLKVGLDGSPNRVGVEEGCSARPEEGEGETEDGEELPDLLELVDAAAAAESNAADLAVVFRKMGRRVRASPEDRDLLTDFEGLVQICTSLANPPHNWKGQAMIAFCNIMPDVCRSSDANGCTSVLNRGALRDAGFLAATVELLRSAVETGTETETPLLGAEKADLVEGSASALATAQAASLALSALCTASDGNKMAAAQVVPDAGKAQPEGEKETKEHKSKCIEEDSVPCVKPGAMELLLLTLEKFAGSAALQTEAISALRSLITDDDSRTLADCEKAAVDLRELATSDALFPRLGAVVERGFALCLQSPPEEVKLREQVLLLLRELARDRDRIEELAIKAKFLKPLLASLASEDSRIVRATLAVLRGFAINESVRDELSLSCETQRFVRAIRKHLGTATVCEQGFGLLVNLIMRNPSMASFLNNPDHEVVSLGKMVLEKHGERPDVSRSVVQMLWNVGRQNESALSEMKEIGLFEVPPSVPAARPLRRPTSTGRLPGAAPLEAKEEAAQKEICVAAKMPTPSRNASRALSCQRVPGAGVEAPAAAAPLSAAAAEEPPPPPPPAMERVSLVRRQGWAARNVEAAATTLACAMAAEEALAAIEAAAAGPIGAANEAPSGEPSEPRGLGDAQSSWATHQFHPEQPPPSSEAEVPEASQPPPTRPWRSHTEARAAARAASPRARTSASGVGKVSPRLQSTPNGATGTGTDQAEELPFAERFVACVSRAPQARQARRGRHRTSRDSLGQAASGQDELKPYCAAYPNLLS</sequence>